<evidence type="ECO:0000313" key="4">
    <source>
        <dbReference type="Proteomes" id="UP000008698"/>
    </source>
</evidence>
<dbReference type="OMA" id="MFWTIDT"/>
<gene>
    <name evidence="3" type="ORF">VDBG_07684</name>
</gene>
<name>C9SS09_VERA1</name>
<dbReference type="AlphaFoldDB" id="C9SS09"/>
<sequence>MSGGFANAVYYPSWIIYKGKPPSSLNVTQASHVLYSFVGKHDDDDDDDGLTSIKAIDEWADTGVEADGEKGCLAALAKLKRSNPHLKTLVSIGGGTGSAQFPAMAANPQARETFARAIRAFVEQHELDGVDTPQERPRGPTTFLHLLYTIRTQLPGPRYLLTTALPPGRAAGHPFSDAGEMNYCDFPAAWVEQARVDEEAAAAWHVDPDKGFASFDTPASVRIKARWVRERQLGGLMYWTGSADRPGRESLVSAGYLEMHGYAPL</sequence>
<dbReference type="InterPro" id="IPR001223">
    <property type="entry name" value="Glyco_hydro18_cat"/>
</dbReference>
<keyword evidence="4" id="KW-1185">Reference proteome</keyword>
<proteinExistence type="predicted"/>
<dbReference type="InterPro" id="IPR050314">
    <property type="entry name" value="Glycosyl_Hydrlase_18"/>
</dbReference>
<dbReference type="EMBL" id="DS985223">
    <property type="protein sequence ID" value="EEY21574.1"/>
    <property type="molecule type" value="Genomic_DNA"/>
</dbReference>
<feature type="domain" description="GH18" evidence="2">
    <location>
        <begin position="5"/>
        <end position="262"/>
    </location>
</feature>
<evidence type="ECO:0000256" key="1">
    <source>
        <dbReference type="ARBA" id="ARBA00012729"/>
    </source>
</evidence>
<dbReference type="Pfam" id="PF00704">
    <property type="entry name" value="Glyco_hydro_18"/>
    <property type="match status" value="1"/>
</dbReference>
<dbReference type="EC" id="3.2.1.14" evidence="1"/>
<dbReference type="GeneID" id="9537702"/>
<dbReference type="SUPFAM" id="SSF51445">
    <property type="entry name" value="(Trans)glycosidases"/>
    <property type="match status" value="1"/>
</dbReference>
<dbReference type="STRING" id="526221.C9SS09"/>
<dbReference type="SMART" id="SM00636">
    <property type="entry name" value="Glyco_18"/>
    <property type="match status" value="1"/>
</dbReference>
<dbReference type="GO" id="GO:0008061">
    <property type="term" value="F:chitin binding"/>
    <property type="evidence" value="ECO:0007669"/>
    <property type="project" value="InterPro"/>
</dbReference>
<dbReference type="GO" id="GO:0005576">
    <property type="term" value="C:extracellular region"/>
    <property type="evidence" value="ECO:0007669"/>
    <property type="project" value="TreeGrafter"/>
</dbReference>
<dbReference type="Proteomes" id="UP000008698">
    <property type="component" value="Unassembled WGS sequence"/>
</dbReference>
<dbReference type="GO" id="GO:0008843">
    <property type="term" value="F:endochitinase activity"/>
    <property type="evidence" value="ECO:0007669"/>
    <property type="project" value="UniProtKB-EC"/>
</dbReference>
<reference evidence="4" key="1">
    <citation type="journal article" date="2011" name="PLoS Pathog.">
        <title>Comparative genomics yields insights into niche adaptation of plant vascular wilt pathogens.</title>
        <authorList>
            <person name="Klosterman S.J."/>
            <person name="Subbarao K.V."/>
            <person name="Kang S."/>
            <person name="Veronese P."/>
            <person name="Gold S.E."/>
            <person name="Thomma B.P.H.J."/>
            <person name="Chen Z."/>
            <person name="Henrissat B."/>
            <person name="Lee Y.-H."/>
            <person name="Park J."/>
            <person name="Garcia-Pedrajas M.D."/>
            <person name="Barbara D.J."/>
            <person name="Anchieta A."/>
            <person name="de Jonge R."/>
            <person name="Santhanam P."/>
            <person name="Maruthachalam K."/>
            <person name="Atallah Z."/>
            <person name="Amyotte S.G."/>
            <person name="Paz Z."/>
            <person name="Inderbitzin P."/>
            <person name="Hayes R.J."/>
            <person name="Heiman D.I."/>
            <person name="Young S."/>
            <person name="Zeng Q."/>
            <person name="Engels R."/>
            <person name="Galagan J."/>
            <person name="Cuomo C.A."/>
            <person name="Dobinson K.F."/>
            <person name="Ma L.-J."/>
        </authorList>
    </citation>
    <scope>NUCLEOTIDE SEQUENCE [LARGE SCALE GENOMIC DNA]</scope>
    <source>
        <strain evidence="4">VaMs.102 / ATCC MYA-4576 / FGSC 10136</strain>
    </source>
</reference>
<dbReference type="Gene3D" id="3.20.20.80">
    <property type="entry name" value="Glycosidases"/>
    <property type="match status" value="1"/>
</dbReference>
<dbReference type="GO" id="GO:0006032">
    <property type="term" value="P:chitin catabolic process"/>
    <property type="evidence" value="ECO:0007669"/>
    <property type="project" value="TreeGrafter"/>
</dbReference>
<dbReference type="KEGG" id="val:VDBG_07684"/>
<protein>
    <recommendedName>
        <fullName evidence="1">chitinase</fullName>
        <ecNumber evidence="1">3.2.1.14</ecNumber>
    </recommendedName>
</protein>
<evidence type="ECO:0000313" key="3">
    <source>
        <dbReference type="EMBL" id="EEY21574.1"/>
    </source>
</evidence>
<accession>C9SS09</accession>
<evidence type="ECO:0000259" key="2">
    <source>
        <dbReference type="PROSITE" id="PS51910"/>
    </source>
</evidence>
<dbReference type="RefSeq" id="XP_003002225.1">
    <property type="nucleotide sequence ID" value="XM_003002179.1"/>
</dbReference>
<dbReference type="InterPro" id="IPR017853">
    <property type="entry name" value="GH"/>
</dbReference>
<dbReference type="PANTHER" id="PTHR11177">
    <property type="entry name" value="CHITINASE"/>
    <property type="match status" value="1"/>
</dbReference>
<organism evidence="4">
    <name type="scientific">Verticillium alfalfae (strain VaMs.102 / ATCC MYA-4576 / FGSC 10136)</name>
    <name type="common">Verticillium wilt of alfalfa</name>
    <name type="synonym">Verticillium albo-atrum</name>
    <dbReference type="NCBI Taxonomy" id="526221"/>
    <lineage>
        <taxon>Eukaryota</taxon>
        <taxon>Fungi</taxon>
        <taxon>Dikarya</taxon>
        <taxon>Ascomycota</taxon>
        <taxon>Pezizomycotina</taxon>
        <taxon>Sordariomycetes</taxon>
        <taxon>Hypocreomycetidae</taxon>
        <taxon>Glomerellales</taxon>
        <taxon>Plectosphaerellaceae</taxon>
        <taxon>Verticillium</taxon>
    </lineage>
</organism>
<dbReference type="HOGENOM" id="CLU_002833_1_2_1"/>
<dbReference type="GO" id="GO:0005975">
    <property type="term" value="P:carbohydrate metabolic process"/>
    <property type="evidence" value="ECO:0007669"/>
    <property type="project" value="InterPro"/>
</dbReference>
<dbReference type="PROSITE" id="PS51910">
    <property type="entry name" value="GH18_2"/>
    <property type="match status" value="1"/>
</dbReference>
<dbReference type="PANTHER" id="PTHR11177:SF228">
    <property type="entry name" value="CHITINASE"/>
    <property type="match status" value="1"/>
</dbReference>
<dbReference type="InterPro" id="IPR011583">
    <property type="entry name" value="Chitinase_II/V-like_cat"/>
</dbReference>
<dbReference type="eggNOG" id="KOG2806">
    <property type="taxonomic scope" value="Eukaryota"/>
</dbReference>
<dbReference type="OrthoDB" id="76388at2759"/>